<sequence length="186" mass="20681">MITAQKQQLTALRTSLRHPSRMGVDGDADDERSPPPLRRTSGDSSSPSLRERYMEKDQGGLGINLSEVGSFKDDGTTMGVDGDADDERSLAKALRSMNQRISDLHTENVERLAYMDNKMDRAIKSDGKSQIQLDNIRESVDAIGVAFVQFGMDDEKVQLIADKVIDALYPIITKGHEQNKADTKRR</sequence>
<reference evidence="2 3" key="1">
    <citation type="submission" date="2018-10" db="EMBL/GenBank/DDBJ databases">
        <title>Fifty Aureobasidium pullulans genomes reveal a recombining polyextremotolerant generalist.</title>
        <authorList>
            <person name="Gostincar C."/>
            <person name="Turk M."/>
            <person name="Zajc J."/>
            <person name="Gunde-Cimerman N."/>
        </authorList>
    </citation>
    <scope>NUCLEOTIDE SEQUENCE [LARGE SCALE GENOMIC DNA]</scope>
    <source>
        <strain evidence="2 3">EXF-1645</strain>
    </source>
</reference>
<accession>A0A4T0C4K8</accession>
<gene>
    <name evidence="2" type="ORF">D6C78_01086</name>
</gene>
<evidence type="ECO:0000256" key="1">
    <source>
        <dbReference type="SAM" id="MobiDB-lite"/>
    </source>
</evidence>
<protein>
    <submittedName>
        <fullName evidence="2">Uncharacterized protein</fullName>
    </submittedName>
</protein>
<feature type="compositionally biased region" description="Polar residues" evidence="1">
    <location>
        <begin position="1"/>
        <end position="13"/>
    </location>
</feature>
<proteinExistence type="predicted"/>
<name>A0A4T0C4K8_AURPU</name>
<evidence type="ECO:0000313" key="3">
    <source>
        <dbReference type="Proteomes" id="UP000308724"/>
    </source>
</evidence>
<dbReference type="EMBL" id="QZBZ01000011">
    <property type="protein sequence ID" value="TIA42386.1"/>
    <property type="molecule type" value="Genomic_DNA"/>
</dbReference>
<dbReference type="AlphaFoldDB" id="A0A4T0C4K8"/>
<organism evidence="2 3">
    <name type="scientific">Aureobasidium pullulans</name>
    <name type="common">Black yeast</name>
    <name type="synonym">Pullularia pullulans</name>
    <dbReference type="NCBI Taxonomy" id="5580"/>
    <lineage>
        <taxon>Eukaryota</taxon>
        <taxon>Fungi</taxon>
        <taxon>Dikarya</taxon>
        <taxon>Ascomycota</taxon>
        <taxon>Pezizomycotina</taxon>
        <taxon>Dothideomycetes</taxon>
        <taxon>Dothideomycetidae</taxon>
        <taxon>Dothideales</taxon>
        <taxon>Saccotheciaceae</taxon>
        <taxon>Aureobasidium</taxon>
    </lineage>
</organism>
<dbReference type="Proteomes" id="UP000308724">
    <property type="component" value="Unassembled WGS sequence"/>
</dbReference>
<feature type="region of interest" description="Disordered" evidence="1">
    <location>
        <begin position="1"/>
        <end position="50"/>
    </location>
</feature>
<evidence type="ECO:0000313" key="2">
    <source>
        <dbReference type="EMBL" id="TIA42386.1"/>
    </source>
</evidence>
<comment type="caution">
    <text evidence="2">The sequence shown here is derived from an EMBL/GenBank/DDBJ whole genome shotgun (WGS) entry which is preliminary data.</text>
</comment>